<dbReference type="GO" id="GO:0016491">
    <property type="term" value="F:oxidoreductase activity"/>
    <property type="evidence" value="ECO:0007669"/>
    <property type="project" value="InterPro"/>
</dbReference>
<evidence type="ECO:0000313" key="4">
    <source>
        <dbReference type="Proteomes" id="UP001138686"/>
    </source>
</evidence>
<dbReference type="PANTHER" id="PTHR43111:SF1">
    <property type="entry name" value="ALDEHYDE DEHYDROGENASE B-RELATED"/>
    <property type="match status" value="1"/>
</dbReference>
<name>A0A9X1FQU5_9FLAO</name>
<dbReference type="InterPro" id="IPR015590">
    <property type="entry name" value="Aldehyde_DH_dom"/>
</dbReference>
<proteinExistence type="predicted"/>
<protein>
    <submittedName>
        <fullName evidence="3">Phenylacetic acid degradation bifunctional protein PaaZ</fullName>
    </submittedName>
</protein>
<dbReference type="InterPro" id="IPR011966">
    <property type="entry name" value="PaaN-DH"/>
</dbReference>
<dbReference type="NCBIfam" id="NF008868">
    <property type="entry name" value="PRK11903.1"/>
    <property type="match status" value="1"/>
</dbReference>
<dbReference type="CDD" id="cd07128">
    <property type="entry name" value="ALDH_MaoC-N"/>
    <property type="match status" value="1"/>
</dbReference>
<keyword evidence="4" id="KW-1185">Reference proteome</keyword>
<gene>
    <name evidence="3" type="primary">paaZ</name>
    <name evidence="3" type="ORF">KXJ69_12035</name>
</gene>
<feature type="domain" description="MaoC-like" evidence="2">
    <location>
        <begin position="539"/>
        <end position="642"/>
    </location>
</feature>
<dbReference type="Pfam" id="PF01575">
    <property type="entry name" value="MaoC_dehydratas"/>
    <property type="match status" value="1"/>
</dbReference>
<evidence type="ECO:0000259" key="1">
    <source>
        <dbReference type="Pfam" id="PF00171"/>
    </source>
</evidence>
<dbReference type="PANTHER" id="PTHR43111">
    <property type="entry name" value="ALDEHYDE DEHYDROGENASE B-RELATED"/>
    <property type="match status" value="1"/>
</dbReference>
<dbReference type="Pfam" id="PF00171">
    <property type="entry name" value="Aldedh"/>
    <property type="match status" value="1"/>
</dbReference>
<evidence type="ECO:0000259" key="2">
    <source>
        <dbReference type="Pfam" id="PF01575"/>
    </source>
</evidence>
<dbReference type="EMBL" id="JAHWDP010000005">
    <property type="protein sequence ID" value="MBW2938842.1"/>
    <property type="molecule type" value="Genomic_DNA"/>
</dbReference>
<sequence>MKKVQHYINGKWIDGEGAGIPILDSVTGEHFINVTADGLDIPSILRYGREKGEILRKMTFQERGLMLKKLAMYLNKRKDAFYELSYRTGATKIDSWIDIEGGFGNLFANASLRKLFPNQSYHVEGDPIDLSRGGRFMAHHIMVPRRGVAVHINAYNFPVWGMLEKCAVNWMAGMPAVVLPAPQTAYLTEAVVKEIIASGILPEGALQLISGTAKTILDTVQSQDVVTFTGSASTGRLLKNHPQLIEESVPFTMEADSLNASILGEDAIPGTPEFNLFIKEVRKEMTVKAGQKCTAIRRIIVPEKLVEDVQIAIGMELDKVTIGDPRLREVRMGALVDKKQCESVKEQIQKIARTANIVYGNFDEVETLGADASKGAFLKPILLREDNPLKNEAAHITEAFGPVSTLMPYKNLEEAIQLSHMGKGSLVSSICTYDDNIAKEYTINAASHHGRILILNRENAQQSTGHGSPLPTLIHGGPGRAGGGEEMGGMRGIKHYLQRCAVQGTPTTLTEVTGIYQPKGAYKETEKHPFQYHWEDIQPGMSLQTHKRTITDGDIVNFANLTWDHFYAHTDITSLDGSIFEKRTAHGYFILAAAAGLFVYPNKGPVAANYGLEDCRFLRPLYHNDTIYVRLTCKQKIDREQRGTELPSGIVKWYGEVFDTDDELVAIVTVLTMVQKKQTVFVEMTSEKINECLSKLSKDSKPQWGSLTPQHMLEHLEYAYRIASGEIQDFEIATPEKILEKVHSTLYNYDKMPREYDFPLREKSKMSELKHPDLETAKQKLLDAREEYLQYFKDNPDAKTKNVVFGELNRFEWYLMERKHLNHHFEQFKLL</sequence>
<dbReference type="RefSeq" id="WP_219053366.1">
    <property type="nucleotide sequence ID" value="NZ_JAHWDP010000005.1"/>
</dbReference>
<comment type="caution">
    <text evidence="3">The sequence shown here is derived from an EMBL/GenBank/DDBJ whole genome shotgun (WGS) entry which is preliminary data.</text>
</comment>
<accession>A0A9X1FQU5</accession>
<dbReference type="InterPro" id="IPR002539">
    <property type="entry name" value="MaoC-like_dom"/>
</dbReference>
<organism evidence="3 4">
    <name type="scientific">Halomarinibacterium sedimenti</name>
    <dbReference type="NCBI Taxonomy" id="2857106"/>
    <lineage>
        <taxon>Bacteria</taxon>
        <taxon>Pseudomonadati</taxon>
        <taxon>Bacteroidota</taxon>
        <taxon>Flavobacteriia</taxon>
        <taxon>Flavobacteriales</taxon>
        <taxon>Flavobacteriaceae</taxon>
        <taxon>Halomarinibacterium</taxon>
    </lineage>
</organism>
<dbReference type="Proteomes" id="UP001138686">
    <property type="component" value="Unassembled WGS sequence"/>
</dbReference>
<evidence type="ECO:0000313" key="3">
    <source>
        <dbReference type="EMBL" id="MBW2938842.1"/>
    </source>
</evidence>
<feature type="domain" description="Aldehyde dehydrogenase" evidence="1">
    <location>
        <begin position="12"/>
        <end position="498"/>
    </location>
</feature>
<dbReference type="NCBIfam" id="TIGR02278">
    <property type="entry name" value="PaaN-DH"/>
    <property type="match status" value="1"/>
</dbReference>
<reference evidence="3" key="1">
    <citation type="submission" date="2021-07" db="EMBL/GenBank/DDBJ databases">
        <title>Aureisphaera sp. CAU 1614 isolated from sea sediment.</title>
        <authorList>
            <person name="Kim W."/>
        </authorList>
    </citation>
    <scope>NUCLEOTIDE SEQUENCE</scope>
    <source>
        <strain evidence="3">CAU 1614</strain>
    </source>
</reference>
<dbReference type="AlphaFoldDB" id="A0A9X1FQU5"/>